<dbReference type="FunFam" id="1.20.1070.10:FF:000130">
    <property type="entry name" value="Chemokine (C-C motif) receptor 2"/>
    <property type="match status" value="1"/>
</dbReference>
<dbReference type="SUPFAM" id="SSF81321">
    <property type="entry name" value="Family A G protein-coupled receptor-like"/>
    <property type="match status" value="1"/>
</dbReference>
<evidence type="ECO:0000256" key="9">
    <source>
        <dbReference type="ARBA" id="ARBA00023224"/>
    </source>
</evidence>
<dbReference type="GO" id="GO:0060326">
    <property type="term" value="P:cell chemotaxis"/>
    <property type="evidence" value="ECO:0007669"/>
    <property type="project" value="TreeGrafter"/>
</dbReference>
<feature type="transmembrane region" description="Helical" evidence="11">
    <location>
        <begin position="293"/>
        <end position="313"/>
    </location>
</feature>
<evidence type="ECO:0000256" key="2">
    <source>
        <dbReference type="ARBA" id="ARBA00022475"/>
    </source>
</evidence>
<dbReference type="EMBL" id="JAFJMO010000009">
    <property type="protein sequence ID" value="KAJ8268517.1"/>
    <property type="molecule type" value="Genomic_DNA"/>
</dbReference>
<dbReference type="GO" id="GO:0016493">
    <property type="term" value="F:C-C chemokine receptor activity"/>
    <property type="evidence" value="ECO:0007669"/>
    <property type="project" value="TreeGrafter"/>
</dbReference>
<keyword evidence="5 10" id="KW-0297">G-protein coupled receptor</keyword>
<gene>
    <name evidence="13" type="ORF">COCON_G00136890</name>
</gene>
<feature type="transmembrane region" description="Helical" evidence="11">
    <location>
        <begin position="376"/>
        <end position="399"/>
    </location>
</feature>
<organism evidence="13 14">
    <name type="scientific">Conger conger</name>
    <name type="common">Conger eel</name>
    <name type="synonym">Muraena conger</name>
    <dbReference type="NCBI Taxonomy" id="82655"/>
    <lineage>
        <taxon>Eukaryota</taxon>
        <taxon>Metazoa</taxon>
        <taxon>Chordata</taxon>
        <taxon>Craniata</taxon>
        <taxon>Vertebrata</taxon>
        <taxon>Euteleostomi</taxon>
        <taxon>Actinopterygii</taxon>
        <taxon>Neopterygii</taxon>
        <taxon>Teleostei</taxon>
        <taxon>Anguilliformes</taxon>
        <taxon>Congridae</taxon>
        <taxon>Conger</taxon>
    </lineage>
</organism>
<dbReference type="OrthoDB" id="9876908at2759"/>
<keyword evidence="6 11" id="KW-0472">Membrane</keyword>
<dbReference type="GO" id="GO:0006955">
    <property type="term" value="P:immune response"/>
    <property type="evidence" value="ECO:0007669"/>
    <property type="project" value="TreeGrafter"/>
</dbReference>
<evidence type="ECO:0000313" key="13">
    <source>
        <dbReference type="EMBL" id="KAJ8268517.1"/>
    </source>
</evidence>
<evidence type="ECO:0000256" key="8">
    <source>
        <dbReference type="ARBA" id="ARBA00023170"/>
    </source>
</evidence>
<keyword evidence="4 11" id="KW-1133">Transmembrane helix</keyword>
<evidence type="ECO:0000256" key="11">
    <source>
        <dbReference type="SAM" id="Phobius"/>
    </source>
</evidence>
<feature type="transmembrane region" description="Helical" evidence="11">
    <location>
        <begin position="238"/>
        <end position="257"/>
    </location>
</feature>
<dbReference type="CDD" id="cd15182">
    <property type="entry name" value="7tmA_XCR1"/>
    <property type="match status" value="1"/>
</dbReference>
<dbReference type="PANTHER" id="PTHR10489">
    <property type="entry name" value="CELL ADHESION MOLECULE"/>
    <property type="match status" value="1"/>
</dbReference>
<feature type="domain" description="G-protein coupled receptors family 1 profile" evidence="12">
    <location>
        <begin position="143"/>
        <end position="396"/>
    </location>
</feature>
<dbReference type="AlphaFoldDB" id="A0A9Q1DEX8"/>
<feature type="transmembrane region" description="Helical" evidence="11">
    <location>
        <begin position="164"/>
        <end position="183"/>
    </location>
</feature>
<reference evidence="13" key="1">
    <citation type="journal article" date="2023" name="Science">
        <title>Genome structures resolve the early diversification of teleost fishes.</title>
        <authorList>
            <person name="Parey E."/>
            <person name="Louis A."/>
            <person name="Montfort J."/>
            <person name="Bouchez O."/>
            <person name="Roques C."/>
            <person name="Iampietro C."/>
            <person name="Lluch J."/>
            <person name="Castinel A."/>
            <person name="Donnadieu C."/>
            <person name="Desvignes T."/>
            <person name="Floi Bucao C."/>
            <person name="Jouanno E."/>
            <person name="Wen M."/>
            <person name="Mejri S."/>
            <person name="Dirks R."/>
            <person name="Jansen H."/>
            <person name="Henkel C."/>
            <person name="Chen W.J."/>
            <person name="Zahm M."/>
            <person name="Cabau C."/>
            <person name="Klopp C."/>
            <person name="Thompson A.W."/>
            <person name="Robinson-Rechavi M."/>
            <person name="Braasch I."/>
            <person name="Lecointre G."/>
            <person name="Bobe J."/>
            <person name="Postlethwait J.H."/>
            <person name="Berthelot C."/>
            <person name="Roest Crollius H."/>
            <person name="Guiguen Y."/>
        </authorList>
    </citation>
    <scope>NUCLEOTIDE SEQUENCE</scope>
    <source>
        <strain evidence="13">Concon-B</strain>
    </source>
</reference>
<keyword evidence="9 10" id="KW-0807">Transducer</keyword>
<accession>A0A9Q1DEX8</accession>
<proteinExistence type="inferred from homology"/>
<dbReference type="InterPro" id="IPR017452">
    <property type="entry name" value="GPCR_Rhodpsn_7TM"/>
</dbReference>
<dbReference type="Proteomes" id="UP001152803">
    <property type="component" value="Unassembled WGS sequence"/>
</dbReference>
<name>A0A9Q1DEX8_CONCO</name>
<dbReference type="PANTHER" id="PTHR10489:SF922">
    <property type="entry name" value="C-C CHEMOKINE RECEPTOR FAMILY-LIKE-RELATED"/>
    <property type="match status" value="1"/>
</dbReference>
<evidence type="ECO:0000256" key="3">
    <source>
        <dbReference type="ARBA" id="ARBA00022692"/>
    </source>
</evidence>
<dbReference type="Gene3D" id="1.20.1070.10">
    <property type="entry name" value="Rhodopsin 7-helix transmembrane proteins"/>
    <property type="match status" value="1"/>
</dbReference>
<keyword evidence="3 10" id="KW-0812">Transmembrane</keyword>
<dbReference type="InterPro" id="IPR050119">
    <property type="entry name" value="CCR1-9-like"/>
</dbReference>
<evidence type="ECO:0000256" key="10">
    <source>
        <dbReference type="RuleBase" id="RU000688"/>
    </source>
</evidence>
<dbReference type="GO" id="GO:0009897">
    <property type="term" value="C:external side of plasma membrane"/>
    <property type="evidence" value="ECO:0007669"/>
    <property type="project" value="TreeGrafter"/>
</dbReference>
<comment type="similarity">
    <text evidence="10">Belongs to the G-protein coupled receptor 1 family.</text>
</comment>
<keyword evidence="2" id="KW-1003">Cell membrane</keyword>
<feature type="transmembrane region" description="Helical" evidence="11">
    <location>
        <begin position="203"/>
        <end position="226"/>
    </location>
</feature>
<dbReference type="Pfam" id="PF00001">
    <property type="entry name" value="7tm_1"/>
    <property type="match status" value="1"/>
</dbReference>
<dbReference type="PROSITE" id="PS50262">
    <property type="entry name" value="G_PROTEIN_RECEP_F1_2"/>
    <property type="match status" value="1"/>
</dbReference>
<comment type="caution">
    <text evidence="13">The sequence shown here is derived from an EMBL/GenBank/DDBJ whole genome shotgun (WGS) entry which is preliminary data.</text>
</comment>
<feature type="transmembrane region" description="Helical" evidence="11">
    <location>
        <begin position="131"/>
        <end position="152"/>
    </location>
</feature>
<evidence type="ECO:0000313" key="14">
    <source>
        <dbReference type="Proteomes" id="UP001152803"/>
    </source>
</evidence>
<evidence type="ECO:0000256" key="1">
    <source>
        <dbReference type="ARBA" id="ARBA00004651"/>
    </source>
</evidence>
<dbReference type="GO" id="GO:0019957">
    <property type="term" value="F:C-C chemokine binding"/>
    <property type="evidence" value="ECO:0007669"/>
    <property type="project" value="TreeGrafter"/>
</dbReference>
<dbReference type="GO" id="GO:0007204">
    <property type="term" value="P:positive regulation of cytosolic calcium ion concentration"/>
    <property type="evidence" value="ECO:0007669"/>
    <property type="project" value="TreeGrafter"/>
</dbReference>
<sequence>MNREVSHVRSTAHDGSQSSCVSHLLVVTKLQAPRIGRSQTSPAGTEKLRAPAFCQTVCTTPRHRDTATAIVPTCHMSNLSEGMASDNYGDFLLLFNETEPSENYGNYVVDSPVNLCDKTTVNRFGAAFMPAFYYSIFLLSILGNSLVLYIIYQYEKLSTVTNVFLLNLVISDLLFSLSLPFWAVYHSSQWIFGEPMCKLVGGLYFVGFYSSILFLTLMTFDRYLAVVHAVTAAKSRRMVYALVSTATVWVVSLLAAIKEFVLYGTRPDGLYGMLCDETGYAESVMVRWQLVGYYQQFVLFFALPLGVVLYCYLRITLRVVHTRMREKCRAVKLIFVIVVTFFVCWTPYNVVVLLRALQTSRGTQRDPAACSDNLEYAQYITRNLAYLYCCVSPLFYTFVGKKFQNHFRRLLSARIPCLKRHVFTSQSSRTTSHRSPTTLYEY</sequence>
<evidence type="ECO:0000256" key="6">
    <source>
        <dbReference type="ARBA" id="ARBA00023136"/>
    </source>
</evidence>
<evidence type="ECO:0000259" key="12">
    <source>
        <dbReference type="PROSITE" id="PS50262"/>
    </source>
</evidence>
<dbReference type="GO" id="GO:0019722">
    <property type="term" value="P:calcium-mediated signaling"/>
    <property type="evidence" value="ECO:0007669"/>
    <property type="project" value="TreeGrafter"/>
</dbReference>
<keyword evidence="7" id="KW-1015">Disulfide bond</keyword>
<comment type="subcellular location">
    <subcellularLocation>
        <location evidence="1">Cell membrane</location>
        <topology evidence="1">Multi-pass membrane protein</topology>
    </subcellularLocation>
</comment>
<evidence type="ECO:0000256" key="7">
    <source>
        <dbReference type="ARBA" id="ARBA00023157"/>
    </source>
</evidence>
<protein>
    <recommendedName>
        <fullName evidence="12">G-protein coupled receptors family 1 profile domain-containing protein</fullName>
    </recommendedName>
</protein>
<dbReference type="InterPro" id="IPR000276">
    <property type="entry name" value="GPCR_Rhodpsn"/>
</dbReference>
<evidence type="ECO:0000256" key="4">
    <source>
        <dbReference type="ARBA" id="ARBA00022989"/>
    </source>
</evidence>
<dbReference type="InterPro" id="IPR000355">
    <property type="entry name" value="Chemokine_rcpt"/>
</dbReference>
<evidence type="ECO:0000256" key="5">
    <source>
        <dbReference type="ARBA" id="ARBA00023040"/>
    </source>
</evidence>
<dbReference type="PRINTS" id="PR00237">
    <property type="entry name" value="GPCRRHODOPSN"/>
</dbReference>
<dbReference type="PROSITE" id="PS00237">
    <property type="entry name" value="G_PROTEIN_RECEP_F1_1"/>
    <property type="match status" value="1"/>
</dbReference>
<keyword evidence="14" id="KW-1185">Reference proteome</keyword>
<feature type="transmembrane region" description="Helical" evidence="11">
    <location>
        <begin position="333"/>
        <end position="356"/>
    </location>
</feature>
<keyword evidence="8 10" id="KW-0675">Receptor</keyword>
<dbReference type="PRINTS" id="PR00657">
    <property type="entry name" value="CCCHEMOKINER"/>
</dbReference>